<dbReference type="InterPro" id="IPR008964">
    <property type="entry name" value="Invasin/intimin_cell_adhesion"/>
</dbReference>
<dbReference type="SMART" id="SM00635">
    <property type="entry name" value="BID_2"/>
    <property type="match status" value="2"/>
</dbReference>
<evidence type="ECO:0000259" key="1">
    <source>
        <dbReference type="SMART" id="SM00635"/>
    </source>
</evidence>
<accession>A0ABU6JT15</accession>
<proteinExistence type="predicted"/>
<feature type="domain" description="BIG2" evidence="1">
    <location>
        <begin position="342"/>
        <end position="422"/>
    </location>
</feature>
<comment type="caution">
    <text evidence="2">The sequence shown here is derived from an EMBL/GenBank/DDBJ whole genome shotgun (WGS) entry which is preliminary data.</text>
</comment>
<protein>
    <submittedName>
        <fullName evidence="2">Phage tail protein</fullName>
    </submittedName>
</protein>
<keyword evidence="3" id="KW-1185">Reference proteome</keyword>
<gene>
    <name evidence="2" type="ORF">VSX58_13690</name>
</gene>
<dbReference type="CDD" id="cd19958">
    <property type="entry name" value="pyocin_knob"/>
    <property type="match status" value="1"/>
</dbReference>
<dbReference type="InterPro" id="IPR037053">
    <property type="entry name" value="Phage_tail_collar_dom_sf"/>
</dbReference>
<name>A0ABU6JT15_9GAMM</name>
<evidence type="ECO:0000313" key="3">
    <source>
        <dbReference type="Proteomes" id="UP001309705"/>
    </source>
</evidence>
<dbReference type="SUPFAM" id="SSF88874">
    <property type="entry name" value="Receptor-binding domain of short tail fibre protein gp12"/>
    <property type="match status" value="1"/>
</dbReference>
<dbReference type="RefSeq" id="WP_327618574.1">
    <property type="nucleotide sequence ID" value="NZ_JAYWTM010000011.1"/>
</dbReference>
<dbReference type="Gene3D" id="2.60.40.1080">
    <property type="match status" value="2"/>
</dbReference>
<dbReference type="Gene3D" id="3.90.1340.10">
    <property type="entry name" value="Phage tail collar domain"/>
    <property type="match status" value="1"/>
</dbReference>
<feature type="domain" description="BIG2" evidence="1">
    <location>
        <begin position="427"/>
        <end position="503"/>
    </location>
</feature>
<sequence length="696" mass="73142">MKKVGSVTNTADDNGEFTDGVAAAGIKSTHLLAGWFNTVQRELVAIVEGAGEDLDVNDDKQISKIIGKISAVITHYRNYGYPDWESAIPYYEGAVVYYNGDLYLSLLDNNLAQVPGTDDSKWQPYIQREATESEAISGEGSEQVITPRRLPPVLNAFKSDLSPYLMNIGFIGLWGGPESTIPAGWLRANGQAFDTELNPILASIYPDGRVPNADDRYVIGASDTNPVGTLRAAKWDHRHFTGQMNRDNGLGADDVFLSYVIGKTEFIDIGEEMGARGVYGDDKSNSFVGVGPTQARGYSLFTGKQPTDLDGDGEVAELHPADISLYYIIKTDQAESEQGTGAPTSIVITPGSVSVNAGTTRQFSGTILPVASAEGYTISWAVSDSALGSINSNGLYTATAGQSGTQTIIASLTTGLTATATVTQHIYLTSITIGTVPSELIAGNTYNIPVTYSPAGYTEAINPASSDASVASLSAGGALTISSAGTVTLSLTGASSGVTASITITATEEEVPEVYLQISENLSEIAGAGAAAQVEARNNLGLKALATKDSLAAADVGAVPQDTESLGTADLNTVVSPGRKFQSLASNATTAMHYPVALAGMLDVIKTTGTGVRQIYYPYNSTDVYHRYCTDTATQEFGAWEQSGGDFLALENNLSDVADVAESRENLGVSYTISTDAAPTDASGYAAGHMWYQTEA</sequence>
<evidence type="ECO:0000313" key="2">
    <source>
        <dbReference type="EMBL" id="MEC5343647.1"/>
    </source>
</evidence>
<organism evidence="2 3">
    <name type="scientific">Brenneria populi</name>
    <dbReference type="NCBI Taxonomy" id="1505588"/>
    <lineage>
        <taxon>Bacteria</taxon>
        <taxon>Pseudomonadati</taxon>
        <taxon>Pseudomonadota</taxon>
        <taxon>Gammaproteobacteria</taxon>
        <taxon>Enterobacterales</taxon>
        <taxon>Pectobacteriaceae</taxon>
        <taxon>Brenneria</taxon>
    </lineage>
</organism>
<dbReference type="EMBL" id="JAYWTM010000011">
    <property type="protein sequence ID" value="MEC5343647.1"/>
    <property type="molecule type" value="Genomic_DNA"/>
</dbReference>
<dbReference type="Proteomes" id="UP001309705">
    <property type="component" value="Unassembled WGS sequence"/>
</dbReference>
<reference evidence="2 3" key="1">
    <citation type="journal article" date="2017" name="Int. J. Syst. Evol. Microbiol.">
        <title>Brenneria populi subsp. brevivirga subsp. nov. isolated from symptomatic bark of Populus x euramericana canker, and description of Brenneria populi subsp. populi subsp. nov.</title>
        <authorList>
            <person name="Zheng M.H."/>
            <person name="Piao C.G."/>
            <person name="Xue H."/>
            <person name="Guo M.W."/>
            <person name="Li Y."/>
        </authorList>
    </citation>
    <scope>NUCLEOTIDE SEQUENCE [LARGE SCALE GENOMIC DNA]</scope>
    <source>
        <strain evidence="2 3">D9-5</strain>
    </source>
</reference>
<dbReference type="SUPFAM" id="SSF49373">
    <property type="entry name" value="Invasin/intimin cell-adhesion fragments"/>
    <property type="match status" value="1"/>
</dbReference>
<dbReference type="InterPro" id="IPR003343">
    <property type="entry name" value="Big_2"/>
</dbReference>